<dbReference type="GO" id="GO:0070181">
    <property type="term" value="F:small ribosomal subunit rRNA binding"/>
    <property type="evidence" value="ECO:0007669"/>
    <property type="project" value="TreeGrafter"/>
</dbReference>
<organism evidence="3">
    <name type="scientific">Rhizochromulina marina</name>
    <dbReference type="NCBI Taxonomy" id="1034831"/>
    <lineage>
        <taxon>Eukaryota</taxon>
        <taxon>Sar</taxon>
        <taxon>Stramenopiles</taxon>
        <taxon>Ochrophyta</taxon>
        <taxon>Dictyochophyceae</taxon>
        <taxon>Rhizochromulinales</taxon>
        <taxon>Rhizochromulina</taxon>
    </lineage>
</organism>
<dbReference type="GeneID" id="40865503"/>
<dbReference type="GO" id="GO:1990904">
    <property type="term" value="C:ribonucleoprotein complex"/>
    <property type="evidence" value="ECO:0007669"/>
    <property type="project" value="UniProtKB-KW"/>
</dbReference>
<name>A0A514CQ11_9STRA</name>
<keyword evidence="3" id="KW-0934">Plastid</keyword>
<protein>
    <recommendedName>
        <fullName evidence="2">Small ribosomal subunit protein bS6c</fullName>
    </recommendedName>
</protein>
<dbReference type="GO" id="GO:0009507">
    <property type="term" value="C:chloroplast"/>
    <property type="evidence" value="ECO:0007669"/>
    <property type="project" value="UniProtKB-SubCell"/>
</dbReference>
<dbReference type="GO" id="GO:0006412">
    <property type="term" value="P:translation"/>
    <property type="evidence" value="ECO:0007669"/>
    <property type="project" value="UniProtKB-UniRule"/>
</dbReference>
<gene>
    <name evidence="2 3" type="primary">rps6</name>
</gene>
<proteinExistence type="inferred from homology"/>
<evidence type="ECO:0000313" key="3">
    <source>
        <dbReference type="EMBL" id="QDH81886.1"/>
    </source>
</evidence>
<dbReference type="InterPro" id="IPR014717">
    <property type="entry name" value="Transl_elong_EF1B/ribsomal_bS6"/>
</dbReference>
<dbReference type="PANTHER" id="PTHR21011:SF1">
    <property type="entry name" value="SMALL RIBOSOMAL SUBUNIT PROTEIN BS6M"/>
    <property type="match status" value="1"/>
</dbReference>
<dbReference type="NCBIfam" id="TIGR00166">
    <property type="entry name" value="S6"/>
    <property type="match status" value="1"/>
</dbReference>
<geneLocation type="chloroplast" evidence="3"/>
<dbReference type="InterPro" id="IPR000529">
    <property type="entry name" value="Ribosomal_bS6"/>
</dbReference>
<evidence type="ECO:0000256" key="2">
    <source>
        <dbReference type="HAMAP-Rule" id="MF_00360"/>
    </source>
</evidence>
<comment type="similarity">
    <text evidence="1 2">Belongs to the bacterial ribosomal protein bS6 family.</text>
</comment>
<comment type="function">
    <text evidence="2">Binds together with bS18 to 16S ribosomal RNA.</text>
</comment>
<reference evidence="3" key="1">
    <citation type="submission" date="2019-02" db="EMBL/GenBank/DDBJ databases">
        <title>Dictyochophyceae plastid genomes reveal unusual variability of their organisation.</title>
        <authorList>
            <person name="Han K.Y."/>
            <person name="Maciszewski K."/>
            <person name="Graf L."/>
            <person name="Andersen R.A."/>
            <person name="Karnkowska A."/>
            <person name="Yoon H.S."/>
        </authorList>
    </citation>
    <scope>NUCLEOTIDE SEQUENCE</scope>
</reference>
<dbReference type="GO" id="GO:0005840">
    <property type="term" value="C:ribosome"/>
    <property type="evidence" value="ECO:0007669"/>
    <property type="project" value="UniProtKB-KW"/>
</dbReference>
<keyword evidence="2" id="KW-0699">rRNA-binding</keyword>
<dbReference type="AlphaFoldDB" id="A0A514CQ11"/>
<keyword evidence="2" id="KW-0694">RNA-binding</keyword>
<evidence type="ECO:0000256" key="1">
    <source>
        <dbReference type="ARBA" id="ARBA00009512"/>
    </source>
</evidence>
<dbReference type="EMBL" id="MK561360">
    <property type="protein sequence ID" value="QDH81886.1"/>
    <property type="molecule type" value="Genomic_DNA"/>
</dbReference>
<sequence length="100" mass="11319">MKILKDRNTYKSMVILGPNCSDSELKSIASSYARELKGLGATAISIVSRGQRDLAYMIQNSSFGYYIEMCFESSPQILPTYEARLKLDKNVLRYLVLNIN</sequence>
<dbReference type="PANTHER" id="PTHR21011">
    <property type="entry name" value="MITOCHONDRIAL 28S RIBOSOMAL PROTEIN S6"/>
    <property type="match status" value="1"/>
</dbReference>
<keyword evidence="2 3" id="KW-0689">Ribosomal protein</keyword>
<dbReference type="InterPro" id="IPR035980">
    <property type="entry name" value="Ribosomal_bS6_sf"/>
</dbReference>
<dbReference type="GO" id="GO:0003735">
    <property type="term" value="F:structural constituent of ribosome"/>
    <property type="evidence" value="ECO:0007669"/>
    <property type="project" value="InterPro"/>
</dbReference>
<dbReference type="HAMAP" id="MF_00360">
    <property type="entry name" value="Ribosomal_bS6"/>
    <property type="match status" value="1"/>
</dbReference>
<accession>A0A514CQ11</accession>
<dbReference type="SUPFAM" id="SSF54995">
    <property type="entry name" value="Ribosomal protein S6"/>
    <property type="match status" value="1"/>
</dbReference>
<keyword evidence="3" id="KW-0150">Chloroplast</keyword>
<keyword evidence="2" id="KW-0687">Ribonucleoprotein</keyword>
<dbReference type="CDD" id="cd00473">
    <property type="entry name" value="bS6"/>
    <property type="match status" value="1"/>
</dbReference>
<dbReference type="InterPro" id="IPR020814">
    <property type="entry name" value="Ribosomal_S6_plastid/chlpt"/>
</dbReference>
<comment type="subcellular location">
    <subcellularLocation>
        <location evidence="2">Plastid</location>
        <location evidence="2">Chloroplast</location>
    </subcellularLocation>
</comment>
<dbReference type="Gene3D" id="3.30.70.60">
    <property type="match status" value="1"/>
</dbReference>
<dbReference type="Pfam" id="PF01250">
    <property type="entry name" value="Ribosomal_S6"/>
    <property type="match status" value="1"/>
</dbReference>
<dbReference type="RefSeq" id="YP_009675035.1">
    <property type="nucleotide sequence ID" value="NC_043890.1"/>
</dbReference>